<dbReference type="Gene3D" id="1.10.287.130">
    <property type="match status" value="1"/>
</dbReference>
<name>A0A069AH69_CLODI</name>
<dbReference type="Pfam" id="PF02518">
    <property type="entry name" value="HATPase_c"/>
    <property type="match status" value="1"/>
</dbReference>
<organism evidence="10">
    <name type="scientific">Clostridioides difficile</name>
    <name type="common">Peptoclostridium difficile</name>
    <dbReference type="NCBI Taxonomy" id="1496"/>
    <lineage>
        <taxon>Bacteria</taxon>
        <taxon>Bacillati</taxon>
        <taxon>Bacillota</taxon>
        <taxon>Clostridia</taxon>
        <taxon>Peptostreptococcales</taxon>
        <taxon>Peptostreptococcaceae</taxon>
        <taxon>Clostridioides</taxon>
    </lineage>
</organism>
<keyword evidence="6 10" id="KW-0418">Kinase</keyword>
<evidence type="ECO:0000259" key="9">
    <source>
        <dbReference type="PROSITE" id="PS50109"/>
    </source>
</evidence>
<keyword evidence="8" id="KW-1133">Transmembrane helix</keyword>
<dbReference type="CDD" id="cd00075">
    <property type="entry name" value="HATPase"/>
    <property type="match status" value="1"/>
</dbReference>
<evidence type="ECO:0000256" key="7">
    <source>
        <dbReference type="ARBA" id="ARBA00023012"/>
    </source>
</evidence>
<dbReference type="PROSITE" id="PS50109">
    <property type="entry name" value="HIS_KIN"/>
    <property type="match status" value="1"/>
</dbReference>
<dbReference type="PRINTS" id="PR00344">
    <property type="entry name" value="BCTRLSENSOR"/>
</dbReference>
<dbReference type="SUPFAM" id="SSF55874">
    <property type="entry name" value="ATPase domain of HSP90 chaperone/DNA topoisomerase II/histidine kinase"/>
    <property type="match status" value="1"/>
</dbReference>
<evidence type="ECO:0000313" key="10">
    <source>
        <dbReference type="EMBL" id="CDS90245.1"/>
    </source>
</evidence>
<dbReference type="GO" id="GO:0000155">
    <property type="term" value="F:phosphorelay sensor kinase activity"/>
    <property type="evidence" value="ECO:0007669"/>
    <property type="project" value="InterPro"/>
</dbReference>
<dbReference type="Gene3D" id="3.30.565.10">
    <property type="entry name" value="Histidine kinase-like ATPase, C-terminal domain"/>
    <property type="match status" value="1"/>
</dbReference>
<dbReference type="GO" id="GO:0004721">
    <property type="term" value="F:phosphoprotein phosphatase activity"/>
    <property type="evidence" value="ECO:0007669"/>
    <property type="project" value="TreeGrafter"/>
</dbReference>
<dbReference type="SMART" id="SM00387">
    <property type="entry name" value="HATPase_c"/>
    <property type="match status" value="1"/>
</dbReference>
<sequence length="339" mass="38249">MGQGIDWGEVMFRNREFRKFAILFLLITILTVALGFAISIMTGILSIVSATTFGIAFFVFTKNRYKSIAQISEQINLVLHNANHLYIAESDEGELSILQSEITKMTLRIREQNYALKKEKEHLADSLADIAHQLRTPLTSVTLILSLLENTSDEDERKELIRETEELLIRMDWLITSLLKLSRLDAGIVVFQKEQIDVNNLISSALHQLLIPMELHNITLHIDIPKGVRILGDLNWLSEAIQNIFKNCMESVGDNGKIDIICEDNFLFTQLTIHDNGAGFKKEDLPCLFNRFYRGKNSSTAGYGIGLALCKTIIMRQGGTITAQNHPQGGAIFVIRFPK</sequence>
<feature type="transmembrane region" description="Helical" evidence="8">
    <location>
        <begin position="20"/>
        <end position="38"/>
    </location>
</feature>
<accession>A0A069AH69</accession>
<comment type="catalytic activity">
    <reaction evidence="1">
        <text>ATP + protein L-histidine = ADP + protein N-phospho-L-histidine.</text>
        <dbReference type="EC" id="2.7.13.3"/>
    </reaction>
</comment>
<evidence type="ECO:0000256" key="8">
    <source>
        <dbReference type="SAM" id="Phobius"/>
    </source>
</evidence>
<dbReference type="InterPro" id="IPR003661">
    <property type="entry name" value="HisK_dim/P_dom"/>
</dbReference>
<dbReference type="InterPro" id="IPR050351">
    <property type="entry name" value="BphY/WalK/GraS-like"/>
</dbReference>
<dbReference type="AlphaFoldDB" id="A0A069AH69"/>
<protein>
    <recommendedName>
        <fullName evidence="3">histidine kinase</fullName>
        <ecNumber evidence="3">2.7.13.3</ecNumber>
    </recommendedName>
</protein>
<dbReference type="GO" id="GO:0016036">
    <property type="term" value="P:cellular response to phosphate starvation"/>
    <property type="evidence" value="ECO:0007669"/>
    <property type="project" value="TreeGrafter"/>
</dbReference>
<dbReference type="InterPro" id="IPR036097">
    <property type="entry name" value="HisK_dim/P_sf"/>
</dbReference>
<dbReference type="PANTHER" id="PTHR45453:SF1">
    <property type="entry name" value="PHOSPHATE REGULON SENSOR PROTEIN PHOR"/>
    <property type="match status" value="1"/>
</dbReference>
<keyword evidence="7" id="KW-0902">Two-component regulatory system</keyword>
<gene>
    <name evidence="10" type="ORF">BN1097_770037</name>
</gene>
<evidence type="ECO:0000256" key="1">
    <source>
        <dbReference type="ARBA" id="ARBA00000085"/>
    </source>
</evidence>
<dbReference type="InterPro" id="IPR036890">
    <property type="entry name" value="HATPase_C_sf"/>
</dbReference>
<evidence type="ECO:0000256" key="4">
    <source>
        <dbReference type="ARBA" id="ARBA00022553"/>
    </source>
</evidence>
<evidence type="ECO:0000256" key="5">
    <source>
        <dbReference type="ARBA" id="ARBA00022679"/>
    </source>
</evidence>
<comment type="subcellular location">
    <subcellularLocation>
        <location evidence="2">Membrane</location>
    </subcellularLocation>
</comment>
<dbReference type="CDD" id="cd00082">
    <property type="entry name" value="HisKA"/>
    <property type="match status" value="1"/>
</dbReference>
<dbReference type="InterPro" id="IPR005467">
    <property type="entry name" value="His_kinase_dom"/>
</dbReference>
<evidence type="ECO:0000256" key="6">
    <source>
        <dbReference type="ARBA" id="ARBA00022777"/>
    </source>
</evidence>
<dbReference type="InterPro" id="IPR004358">
    <property type="entry name" value="Sig_transdc_His_kin-like_C"/>
</dbReference>
<evidence type="ECO:0000256" key="3">
    <source>
        <dbReference type="ARBA" id="ARBA00012438"/>
    </source>
</evidence>
<dbReference type="Pfam" id="PF00512">
    <property type="entry name" value="HisKA"/>
    <property type="match status" value="1"/>
</dbReference>
<keyword evidence="8" id="KW-0472">Membrane</keyword>
<proteinExistence type="predicted"/>
<evidence type="ECO:0000256" key="2">
    <source>
        <dbReference type="ARBA" id="ARBA00004370"/>
    </source>
</evidence>
<feature type="transmembrane region" description="Helical" evidence="8">
    <location>
        <begin position="44"/>
        <end position="61"/>
    </location>
</feature>
<dbReference type="SMART" id="SM00388">
    <property type="entry name" value="HisKA"/>
    <property type="match status" value="1"/>
</dbReference>
<dbReference type="EC" id="2.7.13.3" evidence="3"/>
<dbReference type="PANTHER" id="PTHR45453">
    <property type="entry name" value="PHOSPHATE REGULON SENSOR PROTEIN PHOR"/>
    <property type="match status" value="1"/>
</dbReference>
<feature type="domain" description="Histidine kinase" evidence="9">
    <location>
        <begin position="129"/>
        <end position="339"/>
    </location>
</feature>
<keyword evidence="8" id="KW-0812">Transmembrane</keyword>
<dbReference type="InterPro" id="IPR003594">
    <property type="entry name" value="HATPase_dom"/>
</dbReference>
<dbReference type="GO" id="GO:0005886">
    <property type="term" value="C:plasma membrane"/>
    <property type="evidence" value="ECO:0007669"/>
    <property type="project" value="TreeGrafter"/>
</dbReference>
<dbReference type="EMBL" id="LK932417">
    <property type="protein sequence ID" value="CDS90245.1"/>
    <property type="molecule type" value="Genomic_DNA"/>
</dbReference>
<keyword evidence="4" id="KW-0597">Phosphoprotein</keyword>
<keyword evidence="5 10" id="KW-0808">Transferase</keyword>
<dbReference type="SUPFAM" id="SSF47384">
    <property type="entry name" value="Homodimeric domain of signal transducing histidine kinase"/>
    <property type="match status" value="1"/>
</dbReference>
<reference evidence="10" key="1">
    <citation type="submission" date="2014-07" db="EMBL/GenBank/DDBJ databases">
        <authorList>
            <person name="Monot Marc"/>
        </authorList>
    </citation>
    <scope>NUCLEOTIDE SEQUENCE</scope>
    <source>
        <strain evidence="10">7032994</strain>
    </source>
</reference>